<name>A0ABN6M916_9BACT</name>
<accession>A0ABN6M916</accession>
<reference evidence="1 2" key="1">
    <citation type="submission" date="2022-01" db="EMBL/GenBank/DDBJ databases">
        <title>Desulfofustis limnae sp. nov., a novel mesophilic sulfate-reducing bacterium isolated from marsh soil.</title>
        <authorList>
            <person name="Watanabe M."/>
            <person name="Takahashi A."/>
            <person name="Kojima H."/>
            <person name="Fukui M."/>
        </authorList>
    </citation>
    <scope>NUCLEOTIDE SEQUENCE [LARGE SCALE GENOMIC DNA]</scope>
    <source>
        <strain evidence="1 2">PPLL</strain>
    </source>
</reference>
<evidence type="ECO:0000313" key="2">
    <source>
        <dbReference type="Proteomes" id="UP000830055"/>
    </source>
</evidence>
<dbReference type="RefSeq" id="WP_284152172.1">
    <property type="nucleotide sequence ID" value="NZ_AP025516.1"/>
</dbReference>
<evidence type="ECO:0000313" key="1">
    <source>
        <dbReference type="EMBL" id="BDD88840.1"/>
    </source>
</evidence>
<proteinExistence type="predicted"/>
<organism evidence="1 2">
    <name type="scientific">Desulfofustis limnaeus</name>
    <dbReference type="NCBI Taxonomy" id="2740163"/>
    <lineage>
        <taxon>Bacteria</taxon>
        <taxon>Pseudomonadati</taxon>
        <taxon>Thermodesulfobacteriota</taxon>
        <taxon>Desulfobulbia</taxon>
        <taxon>Desulfobulbales</taxon>
        <taxon>Desulfocapsaceae</taxon>
        <taxon>Desulfofustis</taxon>
    </lineage>
</organism>
<sequence>MNEFDTGKENEDSNIKTIIDPHQFNFCQFDAAKGLGLKGFTRYEWTGKLEQFNRIIWAQQFKKPELKTELTKLAFESALSTTAIAMDIDDVQFHTLVVSEEDAKYREKYFCERFWNRIAFIATDSIPANIDEKKILLKIIDDCARYCFRDDLSRDEVELQRSSRADENLGKKITIQEVEAEYELFFEWEELKPFIRNNDELWAYNTDQESWDHLAGESGVALVRDGEVIASIMTKIS</sequence>
<protein>
    <submittedName>
        <fullName evidence="1">Uncharacterized protein</fullName>
    </submittedName>
</protein>
<dbReference type="EMBL" id="AP025516">
    <property type="protein sequence ID" value="BDD88840.1"/>
    <property type="molecule type" value="Genomic_DNA"/>
</dbReference>
<gene>
    <name evidence="1" type="ORF">DPPLL_32050</name>
</gene>
<keyword evidence="2" id="KW-1185">Reference proteome</keyword>
<dbReference type="Proteomes" id="UP000830055">
    <property type="component" value="Chromosome"/>
</dbReference>